<dbReference type="AlphaFoldDB" id="A0A3B7MIH6"/>
<dbReference type="KEGG" id="pseg:D3H65_09600"/>
<evidence type="ECO:0000313" key="1">
    <source>
        <dbReference type="EMBL" id="AXY74212.1"/>
    </source>
</evidence>
<proteinExistence type="predicted"/>
<accession>A0A3B7MIH6</accession>
<evidence type="ECO:0000313" key="2">
    <source>
        <dbReference type="Proteomes" id="UP000263900"/>
    </source>
</evidence>
<keyword evidence="2" id="KW-1185">Reference proteome</keyword>
<dbReference type="EMBL" id="CP032157">
    <property type="protein sequence ID" value="AXY74212.1"/>
    <property type="molecule type" value="Genomic_DNA"/>
</dbReference>
<reference evidence="1 2" key="1">
    <citation type="submission" date="2018-09" db="EMBL/GenBank/DDBJ databases">
        <title>Genome sequencing of strain 6GH32-13.</title>
        <authorList>
            <person name="Weon H.-Y."/>
            <person name="Heo J."/>
            <person name="Kwon S.-W."/>
        </authorList>
    </citation>
    <scope>NUCLEOTIDE SEQUENCE [LARGE SCALE GENOMIC DNA]</scope>
    <source>
        <strain evidence="1 2">5GH32-13</strain>
    </source>
</reference>
<organism evidence="1 2">
    <name type="scientific">Paraflavitalea soli</name>
    <dbReference type="NCBI Taxonomy" id="2315862"/>
    <lineage>
        <taxon>Bacteria</taxon>
        <taxon>Pseudomonadati</taxon>
        <taxon>Bacteroidota</taxon>
        <taxon>Chitinophagia</taxon>
        <taxon>Chitinophagales</taxon>
        <taxon>Chitinophagaceae</taxon>
        <taxon>Paraflavitalea</taxon>
    </lineage>
</organism>
<dbReference type="OrthoDB" id="675724at2"/>
<gene>
    <name evidence="1" type="ORF">D3H65_09600</name>
</gene>
<dbReference type="RefSeq" id="WP_119050099.1">
    <property type="nucleotide sequence ID" value="NZ_CP032157.1"/>
</dbReference>
<name>A0A3B7MIH6_9BACT</name>
<sequence length="72" mass="8330">MSQAFVKESDEQWLHEIAPTMNALIVYLTRENNGIRVYEKSSHTDPKTNKEVHVMSNGLHYSIDKDGRWAIV</sequence>
<protein>
    <submittedName>
        <fullName evidence="1">Uncharacterized protein</fullName>
    </submittedName>
</protein>
<dbReference type="Proteomes" id="UP000263900">
    <property type="component" value="Chromosome"/>
</dbReference>